<organism evidence="2">
    <name type="scientific">viral metagenome</name>
    <dbReference type="NCBI Taxonomy" id="1070528"/>
    <lineage>
        <taxon>unclassified sequences</taxon>
        <taxon>metagenomes</taxon>
        <taxon>organismal metagenomes</taxon>
    </lineage>
</organism>
<accession>A0A6C0H7B3</accession>
<proteinExistence type="predicted"/>
<feature type="coiled-coil region" evidence="1">
    <location>
        <begin position="58"/>
        <end position="85"/>
    </location>
</feature>
<protein>
    <recommendedName>
        <fullName evidence="3">NET domain-containing protein</fullName>
    </recommendedName>
</protein>
<dbReference type="EMBL" id="MN739887">
    <property type="protein sequence ID" value="QHT76045.1"/>
    <property type="molecule type" value="Genomic_DNA"/>
</dbReference>
<keyword evidence="1" id="KW-0175">Coiled coil</keyword>
<reference evidence="2" key="1">
    <citation type="journal article" date="2020" name="Nature">
        <title>Giant virus diversity and host interactions through global metagenomics.</title>
        <authorList>
            <person name="Schulz F."/>
            <person name="Roux S."/>
            <person name="Paez-Espino D."/>
            <person name="Jungbluth S."/>
            <person name="Walsh D.A."/>
            <person name="Denef V.J."/>
            <person name="McMahon K.D."/>
            <person name="Konstantinidis K.T."/>
            <person name="Eloe-Fadrosh E.A."/>
            <person name="Kyrpides N.C."/>
            <person name="Woyke T."/>
        </authorList>
    </citation>
    <scope>NUCLEOTIDE SEQUENCE</scope>
    <source>
        <strain evidence="2">GVMAG-M-3300023179-71</strain>
    </source>
</reference>
<evidence type="ECO:0000256" key="1">
    <source>
        <dbReference type="SAM" id="Coils"/>
    </source>
</evidence>
<sequence>METKILYLNNLKEKIEKMPKFHQIKTLEIFVKNGVEINESKETFINLSCINDAILKKVDNYVNYAEKQENELNNIENEKKELERLHFSK</sequence>
<evidence type="ECO:0000313" key="2">
    <source>
        <dbReference type="EMBL" id="QHT76045.1"/>
    </source>
</evidence>
<dbReference type="AlphaFoldDB" id="A0A6C0H7B3"/>
<evidence type="ECO:0008006" key="3">
    <source>
        <dbReference type="Google" id="ProtNLM"/>
    </source>
</evidence>
<name>A0A6C0H7B3_9ZZZZ</name>